<dbReference type="Gene3D" id="1.10.443.10">
    <property type="entry name" value="Intergrase catalytic core"/>
    <property type="match status" value="1"/>
</dbReference>
<evidence type="ECO:0000259" key="3">
    <source>
        <dbReference type="PROSITE" id="PS51898"/>
    </source>
</evidence>
<dbReference type="InterPro" id="IPR013762">
    <property type="entry name" value="Integrase-like_cat_sf"/>
</dbReference>
<reference evidence="4" key="1">
    <citation type="journal article" date="2021" name="PeerJ">
        <title>Extensive microbial diversity within the chicken gut microbiome revealed by metagenomics and culture.</title>
        <authorList>
            <person name="Gilroy R."/>
            <person name="Ravi A."/>
            <person name="Getino M."/>
            <person name="Pursley I."/>
            <person name="Horton D.L."/>
            <person name="Alikhan N.F."/>
            <person name="Baker D."/>
            <person name="Gharbi K."/>
            <person name="Hall N."/>
            <person name="Watson M."/>
            <person name="Adriaenssens E.M."/>
            <person name="Foster-Nyarko E."/>
            <person name="Jarju S."/>
            <person name="Secka A."/>
            <person name="Antonio M."/>
            <person name="Oren A."/>
            <person name="Chaudhuri R.R."/>
            <person name="La Ragione R."/>
            <person name="Hildebrand F."/>
            <person name="Pallen M.J."/>
        </authorList>
    </citation>
    <scope>NUCLEOTIDE SEQUENCE</scope>
    <source>
        <strain evidence="4">ChiGjej6B6-11269</strain>
    </source>
</reference>
<dbReference type="EMBL" id="DYWI01000151">
    <property type="protein sequence ID" value="HJF66014.1"/>
    <property type="molecule type" value="Genomic_DNA"/>
</dbReference>
<dbReference type="InterPro" id="IPR011010">
    <property type="entry name" value="DNA_brk_join_enz"/>
</dbReference>
<comment type="caution">
    <text evidence="4">The sequence shown here is derived from an EMBL/GenBank/DDBJ whole genome shotgun (WGS) entry which is preliminary data.</text>
</comment>
<dbReference type="Pfam" id="PF00589">
    <property type="entry name" value="Phage_integrase"/>
    <property type="match status" value="1"/>
</dbReference>
<dbReference type="InterPro" id="IPR010998">
    <property type="entry name" value="Integrase_recombinase_N"/>
</dbReference>
<keyword evidence="2" id="KW-0233">DNA recombination</keyword>
<organism evidence="4 5">
    <name type="scientific">Slackia equolifaciens</name>
    <dbReference type="NCBI Taxonomy" id="498718"/>
    <lineage>
        <taxon>Bacteria</taxon>
        <taxon>Bacillati</taxon>
        <taxon>Actinomycetota</taxon>
        <taxon>Coriobacteriia</taxon>
        <taxon>Eggerthellales</taxon>
        <taxon>Eggerthellaceae</taxon>
        <taxon>Slackia</taxon>
    </lineage>
</organism>
<dbReference type="GO" id="GO:0015074">
    <property type="term" value="P:DNA integration"/>
    <property type="evidence" value="ECO:0007669"/>
    <property type="project" value="InterPro"/>
</dbReference>
<dbReference type="GO" id="GO:0003677">
    <property type="term" value="F:DNA binding"/>
    <property type="evidence" value="ECO:0007669"/>
    <property type="project" value="UniProtKB-KW"/>
</dbReference>
<dbReference type="Proteomes" id="UP000786989">
    <property type="component" value="Unassembled WGS sequence"/>
</dbReference>
<reference evidence="4" key="2">
    <citation type="submission" date="2021-09" db="EMBL/GenBank/DDBJ databases">
        <authorList>
            <person name="Gilroy R."/>
        </authorList>
    </citation>
    <scope>NUCLEOTIDE SEQUENCE</scope>
    <source>
        <strain evidence="4">ChiGjej6B6-11269</strain>
    </source>
</reference>
<dbReference type="PANTHER" id="PTHR30349:SF91">
    <property type="entry name" value="INTA PROTEIN"/>
    <property type="match status" value="1"/>
</dbReference>
<name>A0A9D3A113_9ACTN</name>
<keyword evidence="1" id="KW-0238">DNA-binding</keyword>
<accession>A0A9D3A113</accession>
<evidence type="ECO:0000313" key="5">
    <source>
        <dbReference type="Proteomes" id="UP000786989"/>
    </source>
</evidence>
<protein>
    <submittedName>
        <fullName evidence="4">Site-specific integrase</fullName>
    </submittedName>
</protein>
<evidence type="ECO:0000256" key="2">
    <source>
        <dbReference type="ARBA" id="ARBA00023172"/>
    </source>
</evidence>
<gene>
    <name evidence="4" type="ORF">K8U77_07890</name>
</gene>
<dbReference type="Pfam" id="PF14657">
    <property type="entry name" value="Arm-DNA-bind_4"/>
    <property type="match status" value="1"/>
</dbReference>
<dbReference type="Gene3D" id="1.10.150.130">
    <property type="match status" value="1"/>
</dbReference>
<feature type="domain" description="Tyr recombinase" evidence="3">
    <location>
        <begin position="186"/>
        <end position="390"/>
    </location>
</feature>
<dbReference type="AlphaFoldDB" id="A0A9D3A113"/>
<sequence length="396" mass="44887">MAETKGNGSIIQLEKDKPKSRCRKWQLRVCIGKDPRTGKYKARTRRFEGTYTQAKAALREFIDEIEGDRVQGKTTYTFEGYAERYLKRRELNKEIAATTLERQRQLFKAANMHIGKANLAAITPTMLDDMYIAMLGGDTLSGKPSGGSYVNGIHDNITLVFQQAVKEEILVTNPCDKANPPKMDTKAKRALSPAQAHKFIEALDPEPDRECAYLLAITMGLRRGEICGLSWGDIDFDRRVADIRHSYDYMGNLKATKTKAGTRVLPLSDKTIQVLKAHKEAQFKRYARTNQWRKPEEGYIEQTDDSPVISDNSGTRVLPTSLSRWWTEDRAKYGLDGWCLHEFRHTYLTLLAINGVHPKVMQELAGHYSSQISMDIYTHVNMDSKREAVAAVASVF</sequence>
<dbReference type="InterPro" id="IPR028259">
    <property type="entry name" value="AP2-like_int_N"/>
</dbReference>
<dbReference type="SUPFAM" id="SSF56349">
    <property type="entry name" value="DNA breaking-rejoining enzymes"/>
    <property type="match status" value="1"/>
</dbReference>
<evidence type="ECO:0000313" key="4">
    <source>
        <dbReference type="EMBL" id="HJF66014.1"/>
    </source>
</evidence>
<dbReference type="PANTHER" id="PTHR30349">
    <property type="entry name" value="PHAGE INTEGRASE-RELATED"/>
    <property type="match status" value="1"/>
</dbReference>
<proteinExistence type="predicted"/>
<dbReference type="InterPro" id="IPR050090">
    <property type="entry name" value="Tyrosine_recombinase_XerCD"/>
</dbReference>
<evidence type="ECO:0000256" key="1">
    <source>
        <dbReference type="ARBA" id="ARBA00023125"/>
    </source>
</evidence>
<dbReference type="InterPro" id="IPR002104">
    <property type="entry name" value="Integrase_catalytic"/>
</dbReference>
<dbReference type="GO" id="GO:0006310">
    <property type="term" value="P:DNA recombination"/>
    <property type="evidence" value="ECO:0007669"/>
    <property type="project" value="UniProtKB-KW"/>
</dbReference>
<dbReference type="CDD" id="cd01189">
    <property type="entry name" value="INT_ICEBs1_C_like"/>
    <property type="match status" value="1"/>
</dbReference>
<dbReference type="PROSITE" id="PS51898">
    <property type="entry name" value="TYR_RECOMBINASE"/>
    <property type="match status" value="1"/>
</dbReference>